<reference evidence="2 3" key="1">
    <citation type="journal article" date="2024" name="G3 (Bethesda)">
        <title>Genome assembly of Hibiscus sabdariffa L. provides insights into metabolisms of medicinal natural products.</title>
        <authorList>
            <person name="Kim T."/>
        </authorList>
    </citation>
    <scope>NUCLEOTIDE SEQUENCE [LARGE SCALE GENOMIC DNA]</scope>
    <source>
        <strain evidence="2">TK-2024</strain>
        <tissue evidence="2">Old leaves</tissue>
    </source>
</reference>
<evidence type="ECO:0000313" key="2">
    <source>
        <dbReference type="EMBL" id="KAK8519645.1"/>
    </source>
</evidence>
<name>A0ABR2CJ45_9ROSI</name>
<keyword evidence="3" id="KW-1185">Reference proteome</keyword>
<gene>
    <name evidence="2" type="ORF">V6N12_030013</name>
</gene>
<feature type="region of interest" description="Disordered" evidence="1">
    <location>
        <begin position="194"/>
        <end position="213"/>
    </location>
</feature>
<dbReference type="EMBL" id="JBBPBM010000050">
    <property type="protein sequence ID" value="KAK8519645.1"/>
    <property type="molecule type" value="Genomic_DNA"/>
</dbReference>
<comment type="caution">
    <text evidence="2">The sequence shown here is derived from an EMBL/GenBank/DDBJ whole genome shotgun (WGS) entry which is preliminary data.</text>
</comment>
<dbReference type="Proteomes" id="UP001472677">
    <property type="component" value="Unassembled WGS sequence"/>
</dbReference>
<protein>
    <submittedName>
        <fullName evidence="2">Uncharacterized protein</fullName>
    </submittedName>
</protein>
<organism evidence="2 3">
    <name type="scientific">Hibiscus sabdariffa</name>
    <name type="common">roselle</name>
    <dbReference type="NCBI Taxonomy" id="183260"/>
    <lineage>
        <taxon>Eukaryota</taxon>
        <taxon>Viridiplantae</taxon>
        <taxon>Streptophyta</taxon>
        <taxon>Embryophyta</taxon>
        <taxon>Tracheophyta</taxon>
        <taxon>Spermatophyta</taxon>
        <taxon>Magnoliopsida</taxon>
        <taxon>eudicotyledons</taxon>
        <taxon>Gunneridae</taxon>
        <taxon>Pentapetalae</taxon>
        <taxon>rosids</taxon>
        <taxon>malvids</taxon>
        <taxon>Malvales</taxon>
        <taxon>Malvaceae</taxon>
        <taxon>Malvoideae</taxon>
        <taxon>Hibiscus</taxon>
    </lineage>
</organism>
<proteinExistence type="predicted"/>
<evidence type="ECO:0000256" key="1">
    <source>
        <dbReference type="SAM" id="MobiDB-lite"/>
    </source>
</evidence>
<sequence length="213" mass="23021">MGRRRAQAGAVGEVVDMAAEAGAEEVGAEGEGQAIALTGQAASRRNKHLGRGTKVPWVLYGSQPGGRNQGLAERVGRMHSIELGLKHSMETLGHTEVKRSQGSVQRTPNRCKQGCQCTGRARQQERGASPVTPTTTAATAKKAGNALVKTSKRHYKRKPVLTTMDKALPWQLTALQNGEGRRRAGGFRRVRVADEKGERGKSERISEFRAVTE</sequence>
<accession>A0ABR2CJ45</accession>
<evidence type="ECO:0000313" key="3">
    <source>
        <dbReference type="Proteomes" id="UP001472677"/>
    </source>
</evidence>